<dbReference type="EMBL" id="JAYKXN010000002">
    <property type="protein sequence ID" value="KAK7310440.1"/>
    <property type="molecule type" value="Genomic_DNA"/>
</dbReference>
<keyword evidence="3" id="KW-1185">Reference proteome</keyword>
<feature type="region of interest" description="Disordered" evidence="1">
    <location>
        <begin position="27"/>
        <end position="55"/>
    </location>
</feature>
<gene>
    <name evidence="2" type="ORF">RJT34_07975</name>
</gene>
<evidence type="ECO:0000313" key="3">
    <source>
        <dbReference type="Proteomes" id="UP001359559"/>
    </source>
</evidence>
<feature type="compositionally biased region" description="Polar residues" evidence="1">
    <location>
        <begin position="39"/>
        <end position="55"/>
    </location>
</feature>
<protein>
    <submittedName>
        <fullName evidence="2">Uncharacterized protein</fullName>
    </submittedName>
</protein>
<evidence type="ECO:0000313" key="2">
    <source>
        <dbReference type="EMBL" id="KAK7310440.1"/>
    </source>
</evidence>
<organism evidence="2 3">
    <name type="scientific">Clitoria ternatea</name>
    <name type="common">Butterfly pea</name>
    <dbReference type="NCBI Taxonomy" id="43366"/>
    <lineage>
        <taxon>Eukaryota</taxon>
        <taxon>Viridiplantae</taxon>
        <taxon>Streptophyta</taxon>
        <taxon>Embryophyta</taxon>
        <taxon>Tracheophyta</taxon>
        <taxon>Spermatophyta</taxon>
        <taxon>Magnoliopsida</taxon>
        <taxon>eudicotyledons</taxon>
        <taxon>Gunneridae</taxon>
        <taxon>Pentapetalae</taxon>
        <taxon>rosids</taxon>
        <taxon>fabids</taxon>
        <taxon>Fabales</taxon>
        <taxon>Fabaceae</taxon>
        <taxon>Papilionoideae</taxon>
        <taxon>50 kb inversion clade</taxon>
        <taxon>NPAAA clade</taxon>
        <taxon>indigoferoid/millettioid clade</taxon>
        <taxon>Phaseoleae</taxon>
        <taxon>Clitoria</taxon>
    </lineage>
</organism>
<proteinExistence type="predicted"/>
<dbReference type="Proteomes" id="UP001359559">
    <property type="component" value="Unassembled WGS sequence"/>
</dbReference>
<reference evidence="2 3" key="1">
    <citation type="submission" date="2024-01" db="EMBL/GenBank/DDBJ databases">
        <title>The genomes of 5 underutilized Papilionoideae crops provide insights into root nodulation and disease resistance.</title>
        <authorList>
            <person name="Yuan L."/>
        </authorList>
    </citation>
    <scope>NUCLEOTIDE SEQUENCE [LARGE SCALE GENOMIC DNA]</scope>
    <source>
        <strain evidence="2">LY-2023</strain>
        <tissue evidence="2">Leaf</tissue>
    </source>
</reference>
<dbReference type="AlphaFoldDB" id="A0AAN9K3W0"/>
<comment type="caution">
    <text evidence="2">The sequence shown here is derived from an EMBL/GenBank/DDBJ whole genome shotgun (WGS) entry which is preliminary data.</text>
</comment>
<name>A0AAN9K3W0_CLITE</name>
<evidence type="ECO:0000256" key="1">
    <source>
        <dbReference type="SAM" id="MobiDB-lite"/>
    </source>
</evidence>
<accession>A0AAN9K3W0</accession>
<sequence length="95" mass="10174">MESVSGVIVRKSWANGGEFVTKVSWGSGHNIGHGDGGNTTMSSSITGNNEGSGSTFANEVVEQEDEQKVEMIDVNTQPHIRIQMGNITPAEIREL</sequence>